<dbReference type="SUPFAM" id="SSF53850">
    <property type="entry name" value="Periplasmic binding protein-like II"/>
    <property type="match status" value="1"/>
</dbReference>
<keyword evidence="6" id="KW-1185">Reference proteome</keyword>
<dbReference type="STRING" id="1962155.B1813_11310"/>
<comment type="caution">
    <text evidence="5">The sequence shown here is derived from an EMBL/GenBank/DDBJ whole genome shotgun (WGS) entry which is preliminary data.</text>
</comment>
<organism evidence="5 6">
    <name type="scientific">Saccharomonospora piscinae</name>
    <dbReference type="NCBI Taxonomy" id="687388"/>
    <lineage>
        <taxon>Bacteria</taxon>
        <taxon>Bacillati</taxon>
        <taxon>Actinomycetota</taxon>
        <taxon>Actinomycetes</taxon>
        <taxon>Pseudonocardiales</taxon>
        <taxon>Pseudonocardiaceae</taxon>
        <taxon>Saccharomonospora</taxon>
    </lineage>
</organism>
<dbReference type="PROSITE" id="PS51257">
    <property type="entry name" value="PROKAR_LIPOPROTEIN"/>
    <property type="match status" value="1"/>
</dbReference>
<evidence type="ECO:0000256" key="1">
    <source>
        <dbReference type="ARBA" id="ARBA00004418"/>
    </source>
</evidence>
<proteinExistence type="inferred from homology"/>
<dbReference type="PANTHER" id="PTHR30024:SF47">
    <property type="entry name" value="TAURINE-BINDING PERIPLASMIC PROTEIN"/>
    <property type="match status" value="1"/>
</dbReference>
<dbReference type="RefSeq" id="WP_176218263.1">
    <property type="nucleotide sequence ID" value="NZ_MWIH01000005.1"/>
</dbReference>
<dbReference type="GO" id="GO:0042597">
    <property type="term" value="C:periplasmic space"/>
    <property type="evidence" value="ECO:0007669"/>
    <property type="project" value="UniProtKB-SubCell"/>
</dbReference>
<sequence length="328" mass="34650">MRTHARVLFVLAVVMTLGACSIFTESAERGAPPPERQTLRVGVGNVVETAPLRLAVADGLFRRGGLRVELVELAPEDEPMAQLTEAEVDVVFADGVELFSAVADGTPLRIQGEAHVAGTDSMALVTLPDSAYTDLGALDAPRIAVPDRRGLGSLTARSVLRAAGVDPQAIDFVVVPFDGMVTALREQRVDAAWLTEPHITRAQKDHGATVLADCAHGATEDFPMSAYAATTDFASRNPRTLDLFRELLARAQQRGTDTGALRRGLPGAGGAGSVGSVDDVTASLVSLGTYPQAANPERLQRVADLMHGSGLLSQRLDVTSLVPEREIS</sequence>
<comment type="similarity">
    <text evidence="2">Belongs to the bacterial solute-binding protein SsuA/TauA family.</text>
</comment>
<comment type="subcellular location">
    <subcellularLocation>
        <location evidence="1">Periplasm</location>
    </subcellularLocation>
</comment>
<dbReference type="AlphaFoldDB" id="A0A1V9A734"/>
<name>A0A1V9A734_SACPI</name>
<keyword evidence="3" id="KW-0732">Signal</keyword>
<protein>
    <submittedName>
        <fullName evidence="5">Sulfonate ABC transporter substrate-binding protein</fullName>
    </submittedName>
</protein>
<evidence type="ECO:0000313" key="5">
    <source>
        <dbReference type="EMBL" id="OQO92734.1"/>
    </source>
</evidence>
<dbReference type="Gene3D" id="3.40.190.10">
    <property type="entry name" value="Periplasmic binding protein-like II"/>
    <property type="match status" value="2"/>
</dbReference>
<feature type="region of interest" description="Disordered" evidence="4">
    <location>
        <begin position="255"/>
        <end position="274"/>
    </location>
</feature>
<evidence type="ECO:0000313" key="6">
    <source>
        <dbReference type="Proteomes" id="UP000192591"/>
    </source>
</evidence>
<dbReference type="PANTHER" id="PTHR30024">
    <property type="entry name" value="ALIPHATIC SULFONATES-BINDING PROTEIN-RELATED"/>
    <property type="match status" value="1"/>
</dbReference>
<evidence type="ECO:0000256" key="3">
    <source>
        <dbReference type="ARBA" id="ARBA00022729"/>
    </source>
</evidence>
<gene>
    <name evidence="5" type="ORF">B1813_11310</name>
</gene>
<dbReference type="Proteomes" id="UP000192591">
    <property type="component" value="Unassembled WGS sequence"/>
</dbReference>
<dbReference type="EMBL" id="MWIH01000005">
    <property type="protein sequence ID" value="OQO92734.1"/>
    <property type="molecule type" value="Genomic_DNA"/>
</dbReference>
<reference evidence="5 6" key="1">
    <citation type="submission" date="2017-02" db="EMBL/GenBank/DDBJ databases">
        <title>Draft genome of Saccharomonospora sp. 154.</title>
        <authorList>
            <person name="Alonso-Carmona G.S."/>
            <person name="De La Haba R."/>
            <person name="Vera-Gargallo B."/>
            <person name="Sandoval-Trujillo A.H."/>
            <person name="Ramirez-Duran N."/>
            <person name="Ventosa A."/>
        </authorList>
    </citation>
    <scope>NUCLEOTIDE SEQUENCE [LARGE SCALE GENOMIC DNA]</scope>
    <source>
        <strain evidence="5 6">LRS4.154</strain>
    </source>
</reference>
<evidence type="ECO:0000256" key="4">
    <source>
        <dbReference type="SAM" id="MobiDB-lite"/>
    </source>
</evidence>
<accession>A0A1V9A734</accession>
<dbReference type="Pfam" id="PF13379">
    <property type="entry name" value="NMT1_2"/>
    <property type="match status" value="1"/>
</dbReference>
<evidence type="ECO:0000256" key="2">
    <source>
        <dbReference type="ARBA" id="ARBA00010742"/>
    </source>
</evidence>